<gene>
    <name evidence="2" type="ORF">THSYN_31440</name>
</gene>
<evidence type="ECO:0000313" key="2">
    <source>
        <dbReference type="EMBL" id="AUB85438.1"/>
    </source>
</evidence>
<evidence type="ECO:0000313" key="3">
    <source>
        <dbReference type="Proteomes" id="UP000232638"/>
    </source>
</evidence>
<dbReference type="Proteomes" id="UP000232638">
    <property type="component" value="Plasmid pTs485"/>
</dbReference>
<dbReference type="OrthoDB" id="8562352at2"/>
<feature type="transmembrane region" description="Helical" evidence="1">
    <location>
        <begin position="120"/>
        <end position="138"/>
    </location>
</feature>
<dbReference type="AlphaFoldDB" id="A0A2K8UIR2"/>
<proteinExistence type="predicted"/>
<dbReference type="KEGG" id="tsy:THSYN_31440"/>
<keyword evidence="2" id="KW-0614">Plasmid</keyword>
<name>A0A2K8UIR2_9GAMM</name>
<dbReference type="GO" id="GO:0019685">
    <property type="term" value="P:photosynthesis, dark reaction"/>
    <property type="evidence" value="ECO:0007669"/>
    <property type="project" value="InterPro"/>
</dbReference>
<dbReference type="NCBIfam" id="TIGR02020">
    <property type="entry name" value="BchF"/>
    <property type="match status" value="1"/>
</dbReference>
<dbReference type="GO" id="GO:0030494">
    <property type="term" value="P:bacteriochlorophyll biosynthetic process"/>
    <property type="evidence" value="ECO:0007669"/>
    <property type="project" value="InterPro"/>
</dbReference>
<accession>A0A2K8UIR2</accession>
<reference evidence="2 3" key="1">
    <citation type="submission" date="2017-03" db="EMBL/GenBank/DDBJ databases">
        <title>Complete genome sequence of Candidatus 'Thiodictyon syntrophicum' sp. nov. strain Cad16T, a photolithoautotroph purple sulfur bacterium isolated from an alpine meromictic lake.</title>
        <authorList>
            <person name="Luedin S.M."/>
            <person name="Pothier J.F."/>
            <person name="Danza F."/>
            <person name="Storelli N."/>
            <person name="Wittwer M."/>
            <person name="Tonolla M."/>
        </authorList>
    </citation>
    <scope>NUCLEOTIDE SEQUENCE [LARGE SCALE GENOMIC DNA]</scope>
    <source>
        <strain evidence="2 3">Cad16T</strain>
        <plasmid evidence="3">Plasmid pts485</plasmid>
    </source>
</reference>
<protein>
    <submittedName>
        <fullName evidence="2">2-vinyl bacteriochlorophyllide hydratase</fullName>
    </submittedName>
</protein>
<dbReference type="InterPro" id="IPR009905">
    <property type="entry name" value="BCHF"/>
</dbReference>
<feature type="transmembrane region" description="Helical" evidence="1">
    <location>
        <begin position="93"/>
        <end position="113"/>
    </location>
</feature>
<geneLocation type="plasmid" evidence="3">
    <name>pts485</name>
</geneLocation>
<keyword evidence="3" id="KW-1185">Reference proteome</keyword>
<dbReference type="Pfam" id="PF07284">
    <property type="entry name" value="BCHF"/>
    <property type="match status" value="1"/>
</dbReference>
<keyword evidence="1" id="KW-0812">Transmembrane</keyword>
<keyword evidence="1" id="KW-0472">Membrane</keyword>
<evidence type="ECO:0000256" key="1">
    <source>
        <dbReference type="SAM" id="Phobius"/>
    </source>
</evidence>
<feature type="transmembrane region" description="Helical" evidence="1">
    <location>
        <begin position="20"/>
        <end position="40"/>
    </location>
</feature>
<sequence length="168" mass="18533">MPLYTPEERKRRDASPWTLVQGILAPLQFIVFLISLGLVLRYLATGEGAQAATISIVVKTLVLYLIMITGSIWEKVVFGRYLFAPAFFWEDVFSMLVLALHTAYLVALAFDLLSVRDLMWLALAAYATYVINATQFLLKLRAARLQQARESAAAPGGPAPIGQAETAL</sequence>
<feature type="transmembrane region" description="Helical" evidence="1">
    <location>
        <begin position="52"/>
        <end position="73"/>
    </location>
</feature>
<keyword evidence="1" id="KW-1133">Transmembrane helix</keyword>
<dbReference type="RefSeq" id="WP_100923063.1">
    <property type="nucleotide sequence ID" value="NZ_CP020372.1"/>
</dbReference>
<dbReference type="GO" id="GO:0016836">
    <property type="term" value="F:hydro-lyase activity"/>
    <property type="evidence" value="ECO:0007669"/>
    <property type="project" value="InterPro"/>
</dbReference>
<dbReference type="EMBL" id="CP020372">
    <property type="protein sequence ID" value="AUB85438.1"/>
    <property type="molecule type" value="Genomic_DNA"/>
</dbReference>
<organism evidence="2 3">
    <name type="scientific">Candidatus Thiodictyon syntrophicum</name>
    <dbReference type="NCBI Taxonomy" id="1166950"/>
    <lineage>
        <taxon>Bacteria</taxon>
        <taxon>Pseudomonadati</taxon>
        <taxon>Pseudomonadota</taxon>
        <taxon>Gammaproteobacteria</taxon>
        <taxon>Chromatiales</taxon>
        <taxon>Chromatiaceae</taxon>
        <taxon>Thiodictyon</taxon>
    </lineage>
</organism>